<dbReference type="Gene3D" id="1.20.200.10">
    <property type="entry name" value="Fumarase/aspartase (Central domain)"/>
    <property type="match status" value="1"/>
</dbReference>
<reference evidence="4 5" key="1">
    <citation type="submission" date="2019-03" db="EMBL/GenBank/DDBJ databases">
        <title>Genomic Encyclopedia of Type Strains, Phase IV (KMG-IV): sequencing the most valuable type-strain genomes for metagenomic binning, comparative biology and taxonomic classification.</title>
        <authorList>
            <person name="Goeker M."/>
        </authorList>
    </citation>
    <scope>NUCLEOTIDE SEQUENCE [LARGE SCALE GENOMIC DNA]</scope>
    <source>
        <strain evidence="4 5">DSM 19345</strain>
    </source>
</reference>
<dbReference type="GO" id="GO:0019619">
    <property type="term" value="P:3,4-dihydroxybenzoate catabolic process"/>
    <property type="evidence" value="ECO:0007669"/>
    <property type="project" value="InterPro"/>
</dbReference>
<dbReference type="InterPro" id="IPR019468">
    <property type="entry name" value="AdenyloSucc_lyase_C"/>
</dbReference>
<dbReference type="NCBIfam" id="TIGR02426">
    <property type="entry name" value="protocat_pcaB"/>
    <property type="match status" value="1"/>
</dbReference>
<dbReference type="InterPro" id="IPR008948">
    <property type="entry name" value="L-Aspartase-like"/>
</dbReference>
<dbReference type="PANTHER" id="PTHR43172">
    <property type="entry name" value="ADENYLOSUCCINATE LYASE"/>
    <property type="match status" value="1"/>
</dbReference>
<dbReference type="InterPro" id="IPR000362">
    <property type="entry name" value="Fumarate_lyase_fam"/>
</dbReference>
<dbReference type="EC" id="5.5.1.2" evidence="2"/>
<evidence type="ECO:0000259" key="3">
    <source>
        <dbReference type="SMART" id="SM00998"/>
    </source>
</evidence>
<dbReference type="Pfam" id="PF00206">
    <property type="entry name" value="Lyase_1"/>
    <property type="match status" value="1"/>
</dbReference>
<dbReference type="SMART" id="SM00998">
    <property type="entry name" value="ADSL_C"/>
    <property type="match status" value="1"/>
</dbReference>
<dbReference type="GO" id="GO:0047472">
    <property type="term" value="F:3-carboxy-cis,cis-muconate cycloisomerase activity"/>
    <property type="evidence" value="ECO:0007669"/>
    <property type="project" value="UniProtKB-UniRule"/>
</dbReference>
<gene>
    <name evidence="4" type="ORF">EDC22_102388</name>
</gene>
<comment type="caution">
    <text evidence="4">The sequence shown here is derived from an EMBL/GenBank/DDBJ whole genome shotgun (WGS) entry which is preliminary data.</text>
</comment>
<protein>
    <recommendedName>
        <fullName evidence="2">3-carboxy-cis,cis-muconate cycloisomerase</fullName>
        <ecNumber evidence="2">5.5.1.2</ecNumber>
    </recommendedName>
</protein>
<evidence type="ECO:0000256" key="1">
    <source>
        <dbReference type="ARBA" id="ARBA00034772"/>
    </source>
</evidence>
<feature type="domain" description="Adenylosuccinate lyase C-terminal" evidence="3">
    <location>
        <begin position="360"/>
        <end position="439"/>
    </location>
</feature>
<dbReference type="PRINTS" id="PR00149">
    <property type="entry name" value="FUMRATELYASE"/>
</dbReference>
<accession>A0A4R3MJG3</accession>
<dbReference type="Gene3D" id="1.10.40.30">
    <property type="entry name" value="Fumarase/aspartase (C-terminal domain)"/>
    <property type="match status" value="1"/>
</dbReference>
<keyword evidence="5" id="KW-1185">Reference proteome</keyword>
<name>A0A4R3MJG3_9HYPH</name>
<evidence type="ECO:0000313" key="4">
    <source>
        <dbReference type="EMBL" id="TCT12702.1"/>
    </source>
</evidence>
<dbReference type="PANTHER" id="PTHR43172:SF2">
    <property type="entry name" value="ADENYLOSUCCINATE LYASE C-TERMINAL DOMAIN-CONTAINING PROTEIN"/>
    <property type="match status" value="1"/>
</dbReference>
<dbReference type="InterPro" id="IPR020557">
    <property type="entry name" value="Fumarate_lyase_CS"/>
</dbReference>
<dbReference type="InterPro" id="IPR022761">
    <property type="entry name" value="Fumarate_lyase_N"/>
</dbReference>
<comment type="similarity">
    <text evidence="1">Belongs to the class-II fumarase/aspartase family.</text>
</comment>
<dbReference type="PROSITE" id="PS00163">
    <property type="entry name" value="FUMARATE_LYASES"/>
    <property type="match status" value="1"/>
</dbReference>
<proteinExistence type="inferred from homology"/>
<dbReference type="InterPro" id="IPR012789">
    <property type="entry name" value="Protocat_PcaB-like"/>
</dbReference>
<dbReference type="Gene3D" id="1.10.275.10">
    <property type="entry name" value="Fumarase/aspartase (N-terminal domain)"/>
    <property type="match status" value="1"/>
</dbReference>
<evidence type="ECO:0000313" key="5">
    <source>
        <dbReference type="Proteomes" id="UP000295678"/>
    </source>
</evidence>
<dbReference type="GO" id="GO:0016829">
    <property type="term" value="F:lyase activity"/>
    <property type="evidence" value="ECO:0007669"/>
    <property type="project" value="UniProtKB-ARBA"/>
</dbReference>
<dbReference type="PRINTS" id="PR00145">
    <property type="entry name" value="ARGSUCLYASE"/>
</dbReference>
<dbReference type="Proteomes" id="UP000295678">
    <property type="component" value="Unassembled WGS sequence"/>
</dbReference>
<dbReference type="AlphaFoldDB" id="A0A4R3MJG3"/>
<dbReference type="InterPro" id="IPR024083">
    <property type="entry name" value="Fumarase/histidase_N"/>
</dbReference>
<dbReference type="EMBL" id="SMAK01000002">
    <property type="protein sequence ID" value="TCT12702.1"/>
    <property type="molecule type" value="Genomic_DNA"/>
</dbReference>
<keyword evidence="4" id="KW-0413">Isomerase</keyword>
<organism evidence="4 5">
    <name type="scientific">Tepidamorphus gemmatus</name>
    <dbReference type="NCBI Taxonomy" id="747076"/>
    <lineage>
        <taxon>Bacteria</taxon>
        <taxon>Pseudomonadati</taxon>
        <taxon>Pseudomonadota</taxon>
        <taxon>Alphaproteobacteria</taxon>
        <taxon>Hyphomicrobiales</taxon>
        <taxon>Tepidamorphaceae</taxon>
        <taxon>Tepidamorphus</taxon>
    </lineage>
</organism>
<dbReference type="SUPFAM" id="SSF48557">
    <property type="entry name" value="L-aspartase-like"/>
    <property type="match status" value="1"/>
</dbReference>
<evidence type="ECO:0000256" key="2">
    <source>
        <dbReference type="NCBIfam" id="TIGR02426"/>
    </source>
</evidence>
<dbReference type="Pfam" id="PF10397">
    <property type="entry name" value="ADSL_C"/>
    <property type="match status" value="1"/>
</dbReference>
<dbReference type="CDD" id="cd01597">
    <property type="entry name" value="pCLME"/>
    <property type="match status" value="1"/>
</dbReference>
<sequence length="447" mass="46826">MDSALLSSLFTTRAMREVLGDESRIDAMLAFEAALARAEADAGVIPPDAAEAIEAACRSFTADTRALAAATRTAGNPAIPLVKALTAHCAEPGRGWVHWGATSQDVIDTATSLVGRRAVALLDSELIRLCDGLAALALAHRDTVMPGRTLLQPALPITLGFKAAQWLDMTMRCRERLGAAAADACLLQFGGAVGTLAALGVAAATVRERLGQLLELPVPHLAWHTSRDRIARLGCEVAVLTGTLAKIAGDVALLMQAEIAEAFEPAAPGKGGSSTMPQKRNPVAAPAVRAAALRANGLAADLISALPQEHERGAGGWHMEWTVLPDLLLGAAGALSHVGEVIEGLEVDPARMRANLETGGGTLMSEALMMALAPRLGRLEAHRLVADLARRTITGGPTLRRLAEQDETVLAVLGREGIAEAFRPEAYLGVAGASIDEAVARWTRRRD</sequence>